<dbReference type="Proteomes" id="UP000078492">
    <property type="component" value="Unassembled WGS sequence"/>
</dbReference>
<organism evidence="1 2">
    <name type="scientific">Trachymyrmex cornetzi</name>
    <dbReference type="NCBI Taxonomy" id="471704"/>
    <lineage>
        <taxon>Eukaryota</taxon>
        <taxon>Metazoa</taxon>
        <taxon>Ecdysozoa</taxon>
        <taxon>Arthropoda</taxon>
        <taxon>Hexapoda</taxon>
        <taxon>Insecta</taxon>
        <taxon>Pterygota</taxon>
        <taxon>Neoptera</taxon>
        <taxon>Endopterygota</taxon>
        <taxon>Hymenoptera</taxon>
        <taxon>Apocrita</taxon>
        <taxon>Aculeata</taxon>
        <taxon>Formicoidea</taxon>
        <taxon>Formicidae</taxon>
        <taxon>Myrmicinae</taxon>
        <taxon>Trachymyrmex</taxon>
    </lineage>
</organism>
<reference evidence="1 2" key="1">
    <citation type="submission" date="2015-09" db="EMBL/GenBank/DDBJ databases">
        <title>Trachymyrmex cornetzi WGS genome.</title>
        <authorList>
            <person name="Nygaard S."/>
            <person name="Hu H."/>
            <person name="Boomsma J."/>
            <person name="Zhang G."/>
        </authorList>
    </citation>
    <scope>NUCLEOTIDE SEQUENCE [LARGE SCALE GENOMIC DNA]</scope>
    <source>
        <strain evidence="1">Tcor2-1</strain>
        <tissue evidence="1">Whole body</tissue>
    </source>
</reference>
<dbReference type="GO" id="GO:0003676">
    <property type="term" value="F:nucleic acid binding"/>
    <property type="evidence" value="ECO:0007669"/>
    <property type="project" value="InterPro"/>
</dbReference>
<gene>
    <name evidence="1" type="ORF">ALC57_14786</name>
</gene>
<protein>
    <recommendedName>
        <fullName evidence="3">Transposable element Tc3 transposase</fullName>
    </recommendedName>
</protein>
<dbReference type="EMBL" id="KQ980795">
    <property type="protein sequence ID" value="KYN13011.1"/>
    <property type="molecule type" value="Genomic_DNA"/>
</dbReference>
<keyword evidence="2" id="KW-1185">Reference proteome</keyword>
<dbReference type="InterPro" id="IPR036397">
    <property type="entry name" value="RNaseH_sf"/>
</dbReference>
<dbReference type="AlphaFoldDB" id="A0A151IXV3"/>
<evidence type="ECO:0008006" key="3">
    <source>
        <dbReference type="Google" id="ProtNLM"/>
    </source>
</evidence>
<evidence type="ECO:0000313" key="1">
    <source>
        <dbReference type="EMBL" id="KYN13011.1"/>
    </source>
</evidence>
<dbReference type="Gene3D" id="3.30.420.10">
    <property type="entry name" value="Ribonuclease H-like superfamily/Ribonuclease H"/>
    <property type="match status" value="1"/>
</dbReference>
<sequence>MAIHILVNSGFIFTYLINTQDQSKSTSVENFKQKFFTVLFIPSVSEKIKNFINNIPGVSMAYTEVINKSSLKNDALLNIPSVRSIINLGEQDLSYCTFPNFEVSIFFTDEADFSEYAITNYHNNHLWSYENPHDIIESQHQHKFSCNVWAGVIGNFLLGQIFFSSTLNGNNYRQFLETQPSLILEDVPLQIRNQMWFMHDGAPAHFSRTA</sequence>
<evidence type="ECO:0000313" key="2">
    <source>
        <dbReference type="Proteomes" id="UP000078492"/>
    </source>
</evidence>
<name>A0A151IXV3_9HYME</name>
<dbReference type="PANTHER" id="PTHR47326:SF1">
    <property type="entry name" value="HTH PSQ-TYPE DOMAIN-CONTAINING PROTEIN"/>
    <property type="match status" value="1"/>
</dbReference>
<accession>A0A151IXV3</accession>
<dbReference type="PANTHER" id="PTHR47326">
    <property type="entry name" value="TRANSPOSABLE ELEMENT TC3 TRANSPOSASE-LIKE PROTEIN"/>
    <property type="match status" value="1"/>
</dbReference>
<proteinExistence type="predicted"/>
<dbReference type="STRING" id="471704.A0A151IXV3"/>